<gene>
    <name evidence="3" type="ORF">H8718_00655</name>
</gene>
<evidence type="ECO:0000259" key="2">
    <source>
        <dbReference type="SMART" id="SM00331"/>
    </source>
</evidence>
<dbReference type="RefSeq" id="WP_249331143.1">
    <property type="nucleotide sequence ID" value="NZ_JACRSY010000001.1"/>
</dbReference>
<proteinExistence type="predicted"/>
<dbReference type="Pfam" id="PF07228">
    <property type="entry name" value="SpoIIE"/>
    <property type="match status" value="1"/>
</dbReference>
<dbReference type="SMART" id="SM00331">
    <property type="entry name" value="PP2C_SIG"/>
    <property type="match status" value="1"/>
</dbReference>
<sequence length="390" mass="43597">MSYSIDVAKCSMNKYQEELCGDHVETIKTKDGMIVVLSDGLGSGVKANILATLTSKIAITMLKEGASIEDTICTIASTLPECQVRKLAYSTFTIVDLKNNGDVYMVEYDNPPVFYYRKGSPLSIHKEKRTINNKVIYESNFKMRVGDTLVIISDGVVHAGVGMTLNLGWQWEHIDQYLQDLVVVEQDALCIARDLLGVCENLYDNRPGDDTTVVAIKLKEATYLDLFTGPPKDRQSDEKMIEIIKHAKGKVVLCGGTTANIVARELDESIMIDLEHYTPKVPPMGYMKGIDLVTEGLLTLNATKEHLEKYLIEKQKGLVPEKIMGLDGASRLARLLIEDSTFVTCWVGQAINPAHQNPDFPENFNLKNAVMHEIVKLLKQMNKEVEVYYL</sequence>
<dbReference type="InterPro" id="IPR052016">
    <property type="entry name" value="Bact_Sigma-Reg"/>
</dbReference>
<dbReference type="Gene3D" id="3.60.40.10">
    <property type="entry name" value="PPM-type phosphatase domain"/>
    <property type="match status" value="1"/>
</dbReference>
<dbReference type="AlphaFoldDB" id="A0A926ICV4"/>
<dbReference type="EMBL" id="JACRSY010000001">
    <property type="protein sequence ID" value="MBC8578048.1"/>
    <property type="molecule type" value="Genomic_DNA"/>
</dbReference>
<feature type="domain" description="PPM-type phosphatase" evidence="2">
    <location>
        <begin position="2"/>
        <end position="218"/>
    </location>
</feature>
<dbReference type="PANTHER" id="PTHR43156:SF2">
    <property type="entry name" value="STAGE II SPORULATION PROTEIN E"/>
    <property type="match status" value="1"/>
</dbReference>
<protein>
    <submittedName>
        <fullName evidence="3">SpoIIE family protein phosphatase</fullName>
    </submittedName>
</protein>
<name>A0A926ICV4_9FIRM</name>
<dbReference type="SUPFAM" id="SSF81606">
    <property type="entry name" value="PP2C-like"/>
    <property type="match status" value="1"/>
</dbReference>
<comment type="caution">
    <text evidence="3">The sequence shown here is derived from an EMBL/GenBank/DDBJ whole genome shotgun (WGS) entry which is preliminary data.</text>
</comment>
<dbReference type="Proteomes" id="UP000655830">
    <property type="component" value="Unassembled WGS sequence"/>
</dbReference>
<evidence type="ECO:0000313" key="3">
    <source>
        <dbReference type="EMBL" id="MBC8578048.1"/>
    </source>
</evidence>
<dbReference type="GO" id="GO:0016791">
    <property type="term" value="F:phosphatase activity"/>
    <property type="evidence" value="ECO:0007669"/>
    <property type="project" value="TreeGrafter"/>
</dbReference>
<organism evidence="3 4">
    <name type="scientific">Zhenhengia yiwuensis</name>
    <dbReference type="NCBI Taxonomy" id="2763666"/>
    <lineage>
        <taxon>Bacteria</taxon>
        <taxon>Bacillati</taxon>
        <taxon>Bacillota</taxon>
        <taxon>Clostridia</taxon>
        <taxon>Lachnospirales</taxon>
        <taxon>Lachnospiraceae</taxon>
        <taxon>Zhenhengia</taxon>
    </lineage>
</organism>
<dbReference type="PANTHER" id="PTHR43156">
    <property type="entry name" value="STAGE II SPORULATION PROTEIN E-RELATED"/>
    <property type="match status" value="1"/>
</dbReference>
<dbReference type="InterPro" id="IPR001932">
    <property type="entry name" value="PPM-type_phosphatase-like_dom"/>
</dbReference>
<dbReference type="InterPro" id="IPR036457">
    <property type="entry name" value="PPM-type-like_dom_sf"/>
</dbReference>
<reference evidence="3" key="1">
    <citation type="submission" date="2020-08" db="EMBL/GenBank/DDBJ databases">
        <title>Genome public.</title>
        <authorList>
            <person name="Liu C."/>
            <person name="Sun Q."/>
        </authorList>
    </citation>
    <scope>NUCLEOTIDE SEQUENCE</scope>
    <source>
        <strain evidence="3">NSJ-12</strain>
    </source>
</reference>
<evidence type="ECO:0000256" key="1">
    <source>
        <dbReference type="ARBA" id="ARBA00022801"/>
    </source>
</evidence>
<keyword evidence="1" id="KW-0378">Hydrolase</keyword>
<evidence type="ECO:0000313" key="4">
    <source>
        <dbReference type="Proteomes" id="UP000655830"/>
    </source>
</evidence>
<keyword evidence="4" id="KW-1185">Reference proteome</keyword>
<accession>A0A926ICV4</accession>